<feature type="transmembrane region" description="Helical" evidence="1">
    <location>
        <begin position="119"/>
        <end position="136"/>
    </location>
</feature>
<organism evidence="2 3">
    <name type="scientific">Coniophora puteana (strain RWD-64-598)</name>
    <name type="common">Brown rot fungus</name>
    <dbReference type="NCBI Taxonomy" id="741705"/>
    <lineage>
        <taxon>Eukaryota</taxon>
        <taxon>Fungi</taxon>
        <taxon>Dikarya</taxon>
        <taxon>Basidiomycota</taxon>
        <taxon>Agaricomycotina</taxon>
        <taxon>Agaricomycetes</taxon>
        <taxon>Agaricomycetidae</taxon>
        <taxon>Boletales</taxon>
        <taxon>Coniophorineae</taxon>
        <taxon>Coniophoraceae</taxon>
        <taxon>Coniophora</taxon>
    </lineage>
</organism>
<keyword evidence="1" id="KW-0472">Membrane</keyword>
<dbReference type="RefSeq" id="XP_007767083.1">
    <property type="nucleotide sequence ID" value="XM_007768893.1"/>
</dbReference>
<dbReference type="EMBL" id="JH711576">
    <property type="protein sequence ID" value="EIW83276.1"/>
    <property type="molecule type" value="Genomic_DNA"/>
</dbReference>
<comment type="caution">
    <text evidence="2">The sequence shown here is derived from an EMBL/GenBank/DDBJ whole genome shotgun (WGS) entry which is preliminary data.</text>
</comment>
<dbReference type="Proteomes" id="UP000053558">
    <property type="component" value="Unassembled WGS sequence"/>
</dbReference>
<evidence type="ECO:0000313" key="2">
    <source>
        <dbReference type="EMBL" id="EIW83276.1"/>
    </source>
</evidence>
<protein>
    <submittedName>
        <fullName evidence="2">Uncharacterized protein</fullName>
    </submittedName>
</protein>
<evidence type="ECO:0000256" key="1">
    <source>
        <dbReference type="SAM" id="Phobius"/>
    </source>
</evidence>
<accession>A0A5M3MVY0</accession>
<sequence>MAIQIFDKPAFTIIRGSQVVDEVEDPLFLALLFAALYDYVTLTVGSLPEEVDLVWCRYMGLAYLMIPVAVSGVKKYDVLVDLNSALLEHRKYVPITFLKGNLLTHPQEIRDAMFTLQRAGLVSFLPAIQGVILLRVCAIHGRKRHIKWILSSLFLIEISLAFYGVFGQGSSVTSKVLLINTPILAFECLLLTLLLHGLTFLRTTLRHITRLQGWKSLVTVVLRDGVFYFLIMLVLVVVQTVSLWYFGDFEQVLVVLGIFLEGVLGPRLAASLTEALSERHTVYLVPY</sequence>
<proteinExistence type="predicted"/>
<reference evidence="3" key="1">
    <citation type="journal article" date="2012" name="Science">
        <title>The Paleozoic origin of enzymatic lignin decomposition reconstructed from 31 fungal genomes.</title>
        <authorList>
            <person name="Floudas D."/>
            <person name="Binder M."/>
            <person name="Riley R."/>
            <person name="Barry K."/>
            <person name="Blanchette R.A."/>
            <person name="Henrissat B."/>
            <person name="Martinez A.T."/>
            <person name="Otillar R."/>
            <person name="Spatafora J.W."/>
            <person name="Yadav J.S."/>
            <person name="Aerts A."/>
            <person name="Benoit I."/>
            <person name="Boyd A."/>
            <person name="Carlson A."/>
            <person name="Copeland A."/>
            <person name="Coutinho P.M."/>
            <person name="de Vries R.P."/>
            <person name="Ferreira P."/>
            <person name="Findley K."/>
            <person name="Foster B."/>
            <person name="Gaskell J."/>
            <person name="Glotzer D."/>
            <person name="Gorecki P."/>
            <person name="Heitman J."/>
            <person name="Hesse C."/>
            <person name="Hori C."/>
            <person name="Igarashi K."/>
            <person name="Jurgens J.A."/>
            <person name="Kallen N."/>
            <person name="Kersten P."/>
            <person name="Kohler A."/>
            <person name="Kuees U."/>
            <person name="Kumar T.K.A."/>
            <person name="Kuo A."/>
            <person name="LaButti K."/>
            <person name="Larrondo L.F."/>
            <person name="Lindquist E."/>
            <person name="Ling A."/>
            <person name="Lombard V."/>
            <person name="Lucas S."/>
            <person name="Lundell T."/>
            <person name="Martin R."/>
            <person name="McLaughlin D.J."/>
            <person name="Morgenstern I."/>
            <person name="Morin E."/>
            <person name="Murat C."/>
            <person name="Nagy L.G."/>
            <person name="Nolan M."/>
            <person name="Ohm R.A."/>
            <person name="Patyshakuliyeva A."/>
            <person name="Rokas A."/>
            <person name="Ruiz-Duenas F.J."/>
            <person name="Sabat G."/>
            <person name="Salamov A."/>
            <person name="Samejima M."/>
            <person name="Schmutz J."/>
            <person name="Slot J.C."/>
            <person name="St John F."/>
            <person name="Stenlid J."/>
            <person name="Sun H."/>
            <person name="Sun S."/>
            <person name="Syed K."/>
            <person name="Tsang A."/>
            <person name="Wiebenga A."/>
            <person name="Young D."/>
            <person name="Pisabarro A."/>
            <person name="Eastwood D.C."/>
            <person name="Martin F."/>
            <person name="Cullen D."/>
            <person name="Grigoriev I.V."/>
            <person name="Hibbett D.S."/>
        </authorList>
    </citation>
    <scope>NUCLEOTIDE SEQUENCE [LARGE SCALE GENOMIC DNA]</scope>
    <source>
        <strain evidence="3">RWD-64-598 SS2</strain>
    </source>
</reference>
<dbReference type="AlphaFoldDB" id="A0A5M3MVY0"/>
<gene>
    <name evidence="2" type="ORF">CONPUDRAFT_143234</name>
</gene>
<feature type="transmembrane region" description="Helical" evidence="1">
    <location>
        <begin position="226"/>
        <end position="246"/>
    </location>
</feature>
<keyword evidence="3" id="KW-1185">Reference proteome</keyword>
<keyword evidence="1" id="KW-0812">Transmembrane</keyword>
<keyword evidence="1" id="KW-1133">Transmembrane helix</keyword>
<dbReference type="GeneID" id="19201824"/>
<name>A0A5M3MVY0_CONPW</name>
<dbReference type="KEGG" id="cput:CONPUDRAFT_143234"/>
<evidence type="ECO:0000313" key="3">
    <source>
        <dbReference type="Proteomes" id="UP000053558"/>
    </source>
</evidence>
<feature type="transmembrane region" description="Helical" evidence="1">
    <location>
        <begin position="178"/>
        <end position="205"/>
    </location>
</feature>
<feature type="transmembrane region" description="Helical" evidence="1">
    <location>
        <begin position="148"/>
        <end position="166"/>
    </location>
</feature>